<feature type="compositionally biased region" description="Polar residues" evidence="1">
    <location>
        <begin position="1"/>
        <end position="18"/>
    </location>
</feature>
<gene>
    <name evidence="2" type="ORF">ACKQTC_02600</name>
</gene>
<evidence type="ECO:0000313" key="2">
    <source>
        <dbReference type="EMBL" id="MFM9413257.1"/>
    </source>
</evidence>
<dbReference type="Proteomes" id="UP001631949">
    <property type="component" value="Unassembled WGS sequence"/>
</dbReference>
<name>A0ABW9GYL5_9FIRM</name>
<evidence type="ECO:0000313" key="3">
    <source>
        <dbReference type="Proteomes" id="UP001631949"/>
    </source>
</evidence>
<accession>A0ABW9GYL5</accession>
<feature type="region of interest" description="Disordered" evidence="1">
    <location>
        <begin position="1"/>
        <end position="55"/>
    </location>
</feature>
<evidence type="ECO:0000256" key="1">
    <source>
        <dbReference type="SAM" id="MobiDB-lite"/>
    </source>
</evidence>
<keyword evidence="3" id="KW-1185">Reference proteome</keyword>
<sequence length="554" mass="61873">MKLDSVSNPKGQGASTPQDPRKEDPFIDNTIPPDSPAVNGKNNESGQYAISPHLETPIERGNRLAREMGLKESGLKALRLDPLGRERVGSYRKYGPEMKGFSDGDHLLGRLGNARSSLYARLVDDASPLVRLSKALPEEYKNGELDRVMIEDRLQQVRQAGGTIDYIAEKALLDANGQVIGESWADMDALVPKKLRGEFNAYRQALHQLDRLQEGKDVTSDTMERAAWKVANIEKAHPAFVDIVDKQNAWWRSFMQAWAVDTGLISQDTFNQWQEMYPNYFPTYRTNKKGGGSGIKLTDAGDFKKAKGSHEEVADYSDNMMRKVAEIVVAERKNELHGDLVKALSLGDYDMRGWGRVLDKGNMEEARVEDGFELFPESTEAGKEQTEKGKNEFIYRVGGEAVPFVVNNDLAYGLNSLRAKDFGQLAYPLKLMRTAVGGMKMVTTGANPYFAINNGIRDIQAGFVHSSANARYPKEYAQAMTSIISNGDMWNEYRQMGGSASGFYSDTRDMVRAYSKRKGKGAKVLDALGAFNEVIEQTPRLLEYTRVRNEEDLL</sequence>
<protein>
    <submittedName>
        <fullName evidence="2">Uncharacterized protein</fullName>
    </submittedName>
</protein>
<organism evidence="2 3">
    <name type="scientific">Peptococcus simiae</name>
    <dbReference type="NCBI Taxonomy" id="1643805"/>
    <lineage>
        <taxon>Bacteria</taxon>
        <taxon>Bacillati</taxon>
        <taxon>Bacillota</taxon>
        <taxon>Clostridia</taxon>
        <taxon>Eubacteriales</taxon>
        <taxon>Peptococcaceae</taxon>
        <taxon>Peptococcus</taxon>
    </lineage>
</organism>
<proteinExistence type="predicted"/>
<reference evidence="2 3" key="1">
    <citation type="journal article" date="2016" name="Int. J. Syst. Evol. Microbiol.">
        <title>Peptococcus simiae sp. nov., isolated from rhesus macaque faeces and emended description of the genus Peptococcus.</title>
        <authorList>
            <person name="Shkoporov A.N."/>
            <person name="Efimov B.A."/>
            <person name="Kondova I."/>
            <person name="Ouwerling B."/>
            <person name="Chaplin A.V."/>
            <person name="Shcherbakova V.A."/>
            <person name="Langermans J.A.M."/>
        </authorList>
    </citation>
    <scope>NUCLEOTIDE SEQUENCE [LARGE SCALE GENOMIC DNA]</scope>
    <source>
        <strain evidence="2 3">M108</strain>
    </source>
</reference>
<dbReference type="RefSeq" id="WP_408976870.1">
    <property type="nucleotide sequence ID" value="NZ_JBJUVG010000002.1"/>
</dbReference>
<comment type="caution">
    <text evidence="2">The sequence shown here is derived from an EMBL/GenBank/DDBJ whole genome shotgun (WGS) entry which is preliminary data.</text>
</comment>
<dbReference type="EMBL" id="JBJUVG010000002">
    <property type="protein sequence ID" value="MFM9413257.1"/>
    <property type="molecule type" value="Genomic_DNA"/>
</dbReference>